<dbReference type="EMBL" id="JBEYBN010000038">
    <property type="protein sequence ID" value="MEU2269586.1"/>
    <property type="molecule type" value="Genomic_DNA"/>
</dbReference>
<proteinExistence type="predicted"/>
<comment type="caution">
    <text evidence="3">The sequence shown here is derived from an EMBL/GenBank/DDBJ whole genome shotgun (WGS) entry which is preliminary data.</text>
</comment>
<dbReference type="RefSeq" id="WP_359790862.1">
    <property type="nucleotide sequence ID" value="NZ_JBEYBN010000038.1"/>
</dbReference>
<feature type="compositionally biased region" description="Basic and acidic residues" evidence="2">
    <location>
        <begin position="65"/>
        <end position="77"/>
    </location>
</feature>
<accession>A0ABV2XZZ5</accession>
<gene>
    <name evidence="3" type="ORF">ABZ568_24935</name>
</gene>
<dbReference type="Proteomes" id="UP001550603">
    <property type="component" value="Unassembled WGS sequence"/>
</dbReference>
<keyword evidence="1" id="KW-0233">DNA recombination</keyword>
<protein>
    <submittedName>
        <fullName evidence="3">Uncharacterized protein</fullName>
    </submittedName>
</protein>
<dbReference type="PANTHER" id="PTHR41251">
    <property type="entry name" value="NON-HOMOLOGOUS END JOINING PROTEIN KU"/>
    <property type="match status" value="1"/>
</dbReference>
<organism evidence="3 4">
    <name type="scientific">Streptomyces olindensis</name>
    <dbReference type="NCBI Taxonomy" id="358823"/>
    <lineage>
        <taxon>Bacteria</taxon>
        <taxon>Bacillati</taxon>
        <taxon>Actinomycetota</taxon>
        <taxon>Actinomycetes</taxon>
        <taxon>Kitasatosporales</taxon>
        <taxon>Streptomycetaceae</taxon>
        <taxon>Streptomyces</taxon>
    </lineage>
</organism>
<sequence>MDSMTREDLEGEEFQDTYTEALAQIIEAKREDRAPPKLQEPESKPGQTVDLMAALNESVQQARASRGEDADVHELPKKTAKKQPAKKTTAKKTTKKAAAKKTSGRRPRSA</sequence>
<dbReference type="InterPro" id="IPR009187">
    <property type="entry name" value="Prok_Ku"/>
</dbReference>
<dbReference type="PANTHER" id="PTHR41251:SF1">
    <property type="entry name" value="NON-HOMOLOGOUS END JOINING PROTEIN KU"/>
    <property type="match status" value="1"/>
</dbReference>
<evidence type="ECO:0000256" key="2">
    <source>
        <dbReference type="SAM" id="MobiDB-lite"/>
    </source>
</evidence>
<evidence type="ECO:0000313" key="4">
    <source>
        <dbReference type="Proteomes" id="UP001550603"/>
    </source>
</evidence>
<keyword evidence="4" id="KW-1185">Reference proteome</keyword>
<feature type="region of interest" description="Disordered" evidence="2">
    <location>
        <begin position="27"/>
        <end position="110"/>
    </location>
</feature>
<feature type="compositionally biased region" description="Basic and acidic residues" evidence="2">
    <location>
        <begin position="27"/>
        <end position="43"/>
    </location>
</feature>
<name>A0ABV2XZZ5_9ACTN</name>
<reference evidence="3 4" key="1">
    <citation type="submission" date="2024-06" db="EMBL/GenBank/DDBJ databases">
        <title>The Natural Products Discovery Center: Release of the First 8490 Sequenced Strains for Exploring Actinobacteria Biosynthetic Diversity.</title>
        <authorList>
            <person name="Kalkreuter E."/>
            <person name="Kautsar S.A."/>
            <person name="Yang D."/>
            <person name="Bader C.D."/>
            <person name="Teijaro C.N."/>
            <person name="Fluegel L."/>
            <person name="Davis C.M."/>
            <person name="Simpson J.R."/>
            <person name="Lauterbach L."/>
            <person name="Steele A.D."/>
            <person name="Gui C."/>
            <person name="Meng S."/>
            <person name="Li G."/>
            <person name="Viehrig K."/>
            <person name="Ye F."/>
            <person name="Su P."/>
            <person name="Kiefer A.F."/>
            <person name="Nichols A."/>
            <person name="Cepeda A.J."/>
            <person name="Yan W."/>
            <person name="Fan B."/>
            <person name="Jiang Y."/>
            <person name="Adhikari A."/>
            <person name="Zheng C.-J."/>
            <person name="Schuster L."/>
            <person name="Cowan T.M."/>
            <person name="Smanski M.J."/>
            <person name="Chevrette M.G."/>
            <person name="De Carvalho L.P.S."/>
            <person name="Shen B."/>
        </authorList>
    </citation>
    <scope>NUCLEOTIDE SEQUENCE [LARGE SCALE GENOMIC DNA]</scope>
    <source>
        <strain evidence="3 4">NPDC019583</strain>
    </source>
</reference>
<feature type="compositionally biased region" description="Basic residues" evidence="2">
    <location>
        <begin position="78"/>
        <end position="110"/>
    </location>
</feature>
<evidence type="ECO:0000256" key="1">
    <source>
        <dbReference type="ARBA" id="ARBA00023172"/>
    </source>
</evidence>
<evidence type="ECO:0000313" key="3">
    <source>
        <dbReference type="EMBL" id="MEU2269586.1"/>
    </source>
</evidence>